<protein>
    <submittedName>
        <fullName evidence="1">Uncharacterized protein</fullName>
    </submittedName>
</protein>
<reference evidence="1 2" key="1">
    <citation type="journal article" date="2015" name="Genome Announc.">
        <title>Draft Genome Sequence of Brevibacillus brevis DZQ7, a Plant Growth-Promoting Rhizobacterium with Broad-Spectrum Antimicrobial Activity.</title>
        <authorList>
            <person name="Hou Q."/>
            <person name="Wang C."/>
            <person name="Hou X."/>
            <person name="Xia Z."/>
            <person name="Ye J."/>
            <person name="Liu K."/>
            <person name="Liu H."/>
            <person name="Wang J."/>
            <person name="Guo H."/>
            <person name="Yu X."/>
            <person name="Yang Y."/>
            <person name="Du B."/>
            <person name="Ding Y."/>
        </authorList>
    </citation>
    <scope>NUCLEOTIDE SEQUENCE [LARGE SCALE GENOMIC DNA]</scope>
    <source>
        <strain evidence="1 2">DZQ7</strain>
    </source>
</reference>
<gene>
    <name evidence="1" type="ORF">AB432_017470</name>
</gene>
<dbReference type="EMBL" id="CP030117">
    <property type="protein sequence ID" value="AWX56717.1"/>
    <property type="molecule type" value="Genomic_DNA"/>
</dbReference>
<dbReference type="RefSeq" id="WP_048033363.1">
    <property type="nucleotide sequence ID" value="NZ_CP030117.1"/>
</dbReference>
<dbReference type="Proteomes" id="UP000036061">
    <property type="component" value="Chromosome"/>
</dbReference>
<proteinExistence type="predicted"/>
<sequence length="147" mass="15735">MSKISKVVLASTLALTGIVGLFPVNISKANVADSQAEVASITPQQTYADAKKGQSAKSSNINGAGQYGRINLTIENNVTSATARVMKVVSWGFDQEVASVSINYEDSYNGIRSATKDVWLESGTLYYIELNVSQDQNASAGLSNYTW</sequence>
<accession>A0A2Z4MJJ4</accession>
<evidence type="ECO:0000313" key="2">
    <source>
        <dbReference type="Proteomes" id="UP000036061"/>
    </source>
</evidence>
<evidence type="ECO:0000313" key="1">
    <source>
        <dbReference type="EMBL" id="AWX56717.1"/>
    </source>
</evidence>
<name>A0A2Z4MJJ4_BREBE</name>
<organism evidence="1 2">
    <name type="scientific">Brevibacillus brevis</name>
    <name type="common">Bacillus brevis</name>
    <dbReference type="NCBI Taxonomy" id="1393"/>
    <lineage>
        <taxon>Bacteria</taxon>
        <taxon>Bacillati</taxon>
        <taxon>Bacillota</taxon>
        <taxon>Bacilli</taxon>
        <taxon>Bacillales</taxon>
        <taxon>Paenibacillaceae</taxon>
        <taxon>Brevibacillus</taxon>
    </lineage>
</organism>
<dbReference type="AlphaFoldDB" id="A0A2Z4MJJ4"/>